<dbReference type="AlphaFoldDB" id="A0A2P2D9Z0"/>
<keyword evidence="2" id="KW-1185">Reference proteome</keyword>
<organism evidence="1 2">
    <name type="scientific">Leptospira ellinghausenii</name>
    <dbReference type="NCBI Taxonomy" id="1917822"/>
    <lineage>
        <taxon>Bacteria</taxon>
        <taxon>Pseudomonadati</taxon>
        <taxon>Spirochaetota</taxon>
        <taxon>Spirochaetia</taxon>
        <taxon>Leptospirales</taxon>
        <taxon>Leptospiraceae</taxon>
        <taxon>Leptospira</taxon>
    </lineage>
</organism>
<dbReference type="Proteomes" id="UP000245206">
    <property type="component" value="Unassembled WGS sequence"/>
</dbReference>
<evidence type="ECO:0000313" key="2">
    <source>
        <dbReference type="Proteomes" id="UP000245206"/>
    </source>
</evidence>
<comment type="caution">
    <text evidence="1">The sequence shown here is derived from an EMBL/GenBank/DDBJ whole genome shotgun (WGS) entry which is preliminary data.</text>
</comment>
<sequence length="67" mass="7861">MAKALFQDDIGIQDRNKYGNHQRDTDYDVKGKIQSRMNQFDLTFHFFPNFQNGKEILGENTNPLLIL</sequence>
<protein>
    <submittedName>
        <fullName evidence="1">Uncharacterized protein</fullName>
    </submittedName>
</protein>
<name>A0A2P2D9Z0_9LEPT</name>
<evidence type="ECO:0000313" key="1">
    <source>
        <dbReference type="EMBL" id="GBF41453.1"/>
    </source>
</evidence>
<proteinExistence type="predicted"/>
<accession>A0A2P2D9Z0</accession>
<reference evidence="2" key="1">
    <citation type="journal article" date="2019" name="Microbiol. Immunol.">
        <title>Molecular and phenotypic characterization of Leptospira johnsonii sp. nov., Leptospira ellinghausenii sp. nov. and Leptospira ryugenii sp. nov. isolated from soil and water in Japan.</title>
        <authorList>
            <person name="Masuzawa T."/>
            <person name="Saito M."/>
            <person name="Nakao R."/>
            <person name="Nikaido Y."/>
            <person name="Matsumoto M."/>
            <person name="Ogawa M."/>
            <person name="Yokoyama M."/>
            <person name="Hidaka Y."/>
            <person name="Tomita J."/>
            <person name="Sakakibara K."/>
            <person name="Suzuki K."/>
            <person name="Yasuda S."/>
            <person name="Sato H."/>
            <person name="Yamaguchi M."/>
            <person name="Yoshida S.I."/>
            <person name="Koizumi N."/>
            <person name="Kawamura Y."/>
        </authorList>
    </citation>
    <scope>NUCLEOTIDE SEQUENCE [LARGE SCALE GENOMIC DNA]</scope>
    <source>
        <strain evidence="2">E18</strain>
    </source>
</reference>
<dbReference type="EMBL" id="BFAZ01000003">
    <property type="protein sequence ID" value="GBF41453.1"/>
    <property type="molecule type" value="Genomic_DNA"/>
</dbReference>
<gene>
    <name evidence="1" type="ORF">LPTSP2_07290</name>
</gene>